<reference evidence="2 3" key="1">
    <citation type="submission" date="2019-09" db="EMBL/GenBank/DDBJ databases">
        <title>Genome sequence and assembly of Adhaeribacter sp.</title>
        <authorList>
            <person name="Chhetri G."/>
        </authorList>
    </citation>
    <scope>NUCLEOTIDE SEQUENCE [LARGE SCALE GENOMIC DNA]</scope>
    <source>
        <strain evidence="2 3">DK36</strain>
    </source>
</reference>
<protein>
    <submittedName>
        <fullName evidence="2">WxcM-like domain-containing protein</fullName>
    </submittedName>
</protein>
<dbReference type="Gene3D" id="2.60.120.10">
    <property type="entry name" value="Jelly Rolls"/>
    <property type="match status" value="1"/>
</dbReference>
<accession>A0A5M6CVJ7</accession>
<organism evidence="2 3">
    <name type="scientific">Adhaeribacter rhizoryzae</name>
    <dbReference type="NCBI Taxonomy" id="2607907"/>
    <lineage>
        <taxon>Bacteria</taxon>
        <taxon>Pseudomonadati</taxon>
        <taxon>Bacteroidota</taxon>
        <taxon>Cytophagia</taxon>
        <taxon>Cytophagales</taxon>
        <taxon>Hymenobacteraceae</taxon>
        <taxon>Adhaeribacter</taxon>
    </lineage>
</organism>
<dbReference type="EMBL" id="VWSF01000034">
    <property type="protein sequence ID" value="KAA5539254.1"/>
    <property type="molecule type" value="Genomic_DNA"/>
</dbReference>
<dbReference type="InterPro" id="IPR011051">
    <property type="entry name" value="RmlC_Cupin_sf"/>
</dbReference>
<sequence length="141" mass="15779">MAQNIPAKVPKVIKFDAIGSATEGFLFSTQAAEKVPFSVRRTFWLQGVPENYTRGHHAHYTTQEVLIPLQGSIIVTTQSAAGEQIFTLDYPDAGLYIPALCWVTLNFSPEALLLCLASTDYNEKDYIRDYEEFRRICLASG</sequence>
<dbReference type="InterPro" id="IPR008894">
    <property type="entry name" value="QdtA_cupin_dom"/>
</dbReference>
<gene>
    <name evidence="2" type="ORF">F0145_24775</name>
</gene>
<dbReference type="CDD" id="cd20292">
    <property type="entry name" value="cupin_QdtA-like"/>
    <property type="match status" value="1"/>
</dbReference>
<evidence type="ECO:0000259" key="1">
    <source>
        <dbReference type="Pfam" id="PF05523"/>
    </source>
</evidence>
<evidence type="ECO:0000313" key="2">
    <source>
        <dbReference type="EMBL" id="KAA5539254.1"/>
    </source>
</evidence>
<feature type="domain" description="Sugar 3,4-ketoisomerase QdtA cupin" evidence="1">
    <location>
        <begin position="11"/>
        <end position="135"/>
    </location>
</feature>
<dbReference type="InterPro" id="IPR014710">
    <property type="entry name" value="RmlC-like_jellyroll"/>
</dbReference>
<name>A0A5M6CVJ7_9BACT</name>
<dbReference type="SUPFAM" id="SSF51182">
    <property type="entry name" value="RmlC-like cupins"/>
    <property type="match status" value="1"/>
</dbReference>
<dbReference type="AlphaFoldDB" id="A0A5M6CVJ7"/>
<comment type="caution">
    <text evidence="2">The sequence shown here is derived from an EMBL/GenBank/DDBJ whole genome shotgun (WGS) entry which is preliminary data.</text>
</comment>
<keyword evidence="3" id="KW-1185">Reference proteome</keyword>
<dbReference type="Proteomes" id="UP000323426">
    <property type="component" value="Unassembled WGS sequence"/>
</dbReference>
<dbReference type="RefSeq" id="WP_150093160.1">
    <property type="nucleotide sequence ID" value="NZ_VWSF01000034.1"/>
</dbReference>
<dbReference type="Pfam" id="PF05523">
    <property type="entry name" value="FdtA"/>
    <property type="match status" value="1"/>
</dbReference>
<proteinExistence type="predicted"/>
<evidence type="ECO:0000313" key="3">
    <source>
        <dbReference type="Proteomes" id="UP000323426"/>
    </source>
</evidence>